<gene>
    <name evidence="18" type="primary">LOC120104903</name>
</gene>
<accession>A0A8B8ZF35</accession>
<dbReference type="Pfam" id="PF07821">
    <property type="entry name" value="Alpha-amyl_C2"/>
    <property type="match status" value="1"/>
</dbReference>
<dbReference type="InterPro" id="IPR006046">
    <property type="entry name" value="Alpha_amylase"/>
</dbReference>
<comment type="cofactor">
    <cofactor evidence="2 11">
        <name>Ca(2+)</name>
        <dbReference type="ChEBI" id="CHEBI:29108"/>
    </cofactor>
</comment>
<comment type="subunit">
    <text evidence="4">Monomer.</text>
</comment>
<dbReference type="GO" id="GO:0005509">
    <property type="term" value="F:calcium ion binding"/>
    <property type="evidence" value="ECO:0007669"/>
    <property type="project" value="UniProtKB-UniRule"/>
</dbReference>
<feature type="domain" description="Alpha-amylase C-terminal beta-sheet" evidence="16">
    <location>
        <begin position="368"/>
        <end position="429"/>
    </location>
</feature>
<keyword evidence="9 14" id="KW-0326">Glycosidase</keyword>
<evidence type="ECO:0000256" key="9">
    <source>
        <dbReference type="ARBA" id="ARBA00023295"/>
    </source>
</evidence>
<keyword evidence="17" id="KW-1185">Reference proteome</keyword>
<evidence type="ECO:0000256" key="12">
    <source>
        <dbReference type="PIRSR" id="PIRSR001028-1"/>
    </source>
</evidence>
<evidence type="ECO:0000256" key="13">
    <source>
        <dbReference type="RuleBase" id="RU003615"/>
    </source>
</evidence>
<protein>
    <recommendedName>
        <fullName evidence="5 11">Alpha-amylase</fullName>
        <ecNumber evidence="5 11">3.2.1.1</ecNumber>
    </recommendedName>
    <alternativeName>
        <fullName evidence="10 11">1,4-alpha-D-glucan glucanohydrolase</fullName>
    </alternativeName>
</protein>
<feature type="active site" description="Proton donor" evidence="12">
    <location>
        <position position="232"/>
    </location>
</feature>
<dbReference type="PRINTS" id="PR00110">
    <property type="entry name" value="ALPHAAMYLASE"/>
</dbReference>
<evidence type="ECO:0000256" key="11">
    <source>
        <dbReference type="PIRNR" id="PIRNR001028"/>
    </source>
</evidence>
<evidence type="ECO:0000256" key="2">
    <source>
        <dbReference type="ARBA" id="ARBA00001913"/>
    </source>
</evidence>
<dbReference type="GO" id="GO:0004556">
    <property type="term" value="F:alpha-amylase activity"/>
    <property type="evidence" value="ECO:0007669"/>
    <property type="project" value="UniProtKB-UniRule"/>
</dbReference>
<dbReference type="SMART" id="SM00810">
    <property type="entry name" value="Alpha-amyl_C2"/>
    <property type="match status" value="1"/>
</dbReference>
<evidence type="ECO:0000256" key="1">
    <source>
        <dbReference type="ARBA" id="ARBA00000548"/>
    </source>
</evidence>
<comment type="similarity">
    <text evidence="3 11 13">Belongs to the glycosyl hydrolase 13 family.</text>
</comment>
<dbReference type="CDD" id="cd11314">
    <property type="entry name" value="AmyAc_arch_bac_plant_AmyA"/>
    <property type="match status" value="1"/>
</dbReference>
<evidence type="ECO:0000256" key="6">
    <source>
        <dbReference type="ARBA" id="ARBA00022723"/>
    </source>
</evidence>
<evidence type="ECO:0000256" key="14">
    <source>
        <dbReference type="RuleBase" id="RU361134"/>
    </source>
</evidence>
<dbReference type="Gene3D" id="2.60.40.1180">
    <property type="entry name" value="Golgi alpha-mannosidase II"/>
    <property type="match status" value="1"/>
</dbReference>
<reference evidence="18" key="1">
    <citation type="submission" date="2025-08" db="UniProtKB">
        <authorList>
            <consortium name="RefSeq"/>
        </authorList>
    </citation>
    <scope>IDENTIFICATION</scope>
    <source>
        <tissue evidence="18">Young leaves</tissue>
    </source>
</reference>
<evidence type="ECO:0000256" key="5">
    <source>
        <dbReference type="ARBA" id="ARBA00012595"/>
    </source>
</evidence>
<dbReference type="InterPro" id="IPR006047">
    <property type="entry name" value="GH13_cat_dom"/>
</dbReference>
<dbReference type="GO" id="GO:0005975">
    <property type="term" value="P:carbohydrate metabolic process"/>
    <property type="evidence" value="ECO:0007669"/>
    <property type="project" value="InterPro"/>
</dbReference>
<evidence type="ECO:0000313" key="18">
    <source>
        <dbReference type="RefSeq" id="XP_038972741.1"/>
    </source>
</evidence>
<feature type="signal peptide" evidence="11">
    <location>
        <begin position="1"/>
        <end position="26"/>
    </location>
</feature>
<evidence type="ECO:0000256" key="3">
    <source>
        <dbReference type="ARBA" id="ARBA00008061"/>
    </source>
</evidence>
<keyword evidence="8 14" id="KW-0119">Carbohydrate metabolism</keyword>
<sequence length="430" mass="47830">MGRPLIPLSLAVLVLVLSLAPSLALAQILFQGFNWETWKQEGGWYNFLMGQVSDIANAGVTHVWLPPSSESYTDGPQGYLPARLYDLDESKYGNKEELKSLISAFHDKGIKCIADIVINHRWADYKDSRGINCIFEGGTPDSRLDWGPHMICSDDTEFSDGTGHRDTGRSWGGAPDIDHLNPTVQRELSDWMNWLKSDVGFDGWRLDFVLGYSADVAKIYVDQTTPSIVVAEYWNPLVNGTDGKPAYDQDVRRQELVDWIQTVGGPATAFDFPTKLILNLAVQGELDRMRDSNGKASGLIGWLPEKAVTFIDNHDTGSTQSLAPFPTPMIMQGYVYILTHPGIPCIFYDHLLTMGMKESITQVAAIRTRNGIHPGSTLRIMVAEKDLYIAAIDEKIIAKIGQRDGFDGSIIPSNFNLTLSGEHYAIWEKM</sequence>
<dbReference type="InterPro" id="IPR012850">
    <property type="entry name" value="A-amylase_bs_C"/>
</dbReference>
<keyword evidence="11" id="KW-0732">Signal</keyword>
<feature type="domain" description="Glycosyl hydrolase family 13 catalytic" evidence="15">
    <location>
        <begin position="27"/>
        <end position="373"/>
    </location>
</feature>
<keyword evidence="7 14" id="KW-0378">Hydrolase</keyword>
<dbReference type="Gene3D" id="3.20.20.80">
    <property type="entry name" value="Glycosidases"/>
    <property type="match status" value="1"/>
</dbReference>
<keyword evidence="6" id="KW-0479">Metal-binding</keyword>
<dbReference type="RefSeq" id="XP_038972741.1">
    <property type="nucleotide sequence ID" value="XM_039116813.1"/>
</dbReference>
<dbReference type="PIRSF" id="PIRSF001028">
    <property type="entry name" value="Alph-amls_plant"/>
    <property type="match status" value="1"/>
</dbReference>
<dbReference type="InterPro" id="IPR013775">
    <property type="entry name" value="A-amylase_pln"/>
</dbReference>
<feature type="active site" description="Nucleophile" evidence="12">
    <location>
        <position position="207"/>
    </location>
</feature>
<dbReference type="KEGG" id="pda:120104903"/>
<dbReference type="SUPFAM" id="SSF51445">
    <property type="entry name" value="(Trans)glycosidases"/>
    <property type="match status" value="1"/>
</dbReference>
<feature type="chain" id="PRO_5034370702" description="Alpha-amylase" evidence="11">
    <location>
        <begin position="27"/>
        <end position="430"/>
    </location>
</feature>
<dbReference type="SUPFAM" id="SSF51011">
    <property type="entry name" value="Glycosyl hydrolase domain"/>
    <property type="match status" value="1"/>
</dbReference>
<dbReference type="Pfam" id="PF00128">
    <property type="entry name" value="Alpha-amylase"/>
    <property type="match status" value="1"/>
</dbReference>
<name>A0A8B8ZF35_PHODC</name>
<evidence type="ECO:0000256" key="7">
    <source>
        <dbReference type="ARBA" id="ARBA00022801"/>
    </source>
</evidence>
<dbReference type="OrthoDB" id="550577at2759"/>
<evidence type="ECO:0000256" key="4">
    <source>
        <dbReference type="ARBA" id="ARBA00011245"/>
    </source>
</evidence>
<evidence type="ECO:0000259" key="15">
    <source>
        <dbReference type="SMART" id="SM00642"/>
    </source>
</evidence>
<evidence type="ECO:0000256" key="8">
    <source>
        <dbReference type="ARBA" id="ARBA00023277"/>
    </source>
</evidence>
<proteinExistence type="inferred from homology"/>
<evidence type="ECO:0000256" key="10">
    <source>
        <dbReference type="ARBA" id="ARBA00030238"/>
    </source>
</evidence>
<dbReference type="SMART" id="SM00642">
    <property type="entry name" value="Aamy"/>
    <property type="match status" value="1"/>
</dbReference>
<dbReference type="GeneID" id="120104903"/>
<dbReference type="AlphaFoldDB" id="A0A8B8ZF35"/>
<dbReference type="Proteomes" id="UP000228380">
    <property type="component" value="Unplaced"/>
</dbReference>
<organism evidence="17 18">
    <name type="scientific">Phoenix dactylifera</name>
    <name type="common">Date palm</name>
    <dbReference type="NCBI Taxonomy" id="42345"/>
    <lineage>
        <taxon>Eukaryota</taxon>
        <taxon>Viridiplantae</taxon>
        <taxon>Streptophyta</taxon>
        <taxon>Embryophyta</taxon>
        <taxon>Tracheophyta</taxon>
        <taxon>Spermatophyta</taxon>
        <taxon>Magnoliopsida</taxon>
        <taxon>Liliopsida</taxon>
        <taxon>Arecaceae</taxon>
        <taxon>Coryphoideae</taxon>
        <taxon>Phoeniceae</taxon>
        <taxon>Phoenix</taxon>
    </lineage>
</organism>
<evidence type="ECO:0000259" key="16">
    <source>
        <dbReference type="SMART" id="SM00810"/>
    </source>
</evidence>
<evidence type="ECO:0000313" key="17">
    <source>
        <dbReference type="Proteomes" id="UP000228380"/>
    </source>
</evidence>
<dbReference type="PANTHER" id="PTHR43447">
    <property type="entry name" value="ALPHA-AMYLASE"/>
    <property type="match status" value="1"/>
</dbReference>
<dbReference type="InterPro" id="IPR013780">
    <property type="entry name" value="Glyco_hydro_b"/>
</dbReference>
<comment type="catalytic activity">
    <reaction evidence="1 11 14">
        <text>Endohydrolysis of (1-&gt;4)-alpha-D-glucosidic linkages in polysaccharides containing three or more (1-&gt;4)-alpha-linked D-glucose units.</text>
        <dbReference type="EC" id="3.2.1.1"/>
    </reaction>
</comment>
<dbReference type="InterPro" id="IPR017853">
    <property type="entry name" value="GH"/>
</dbReference>
<dbReference type="EC" id="3.2.1.1" evidence="5 11"/>